<reference evidence="1 2" key="1">
    <citation type="submission" date="2024-09" db="EMBL/GenBank/DDBJ databases">
        <authorList>
            <person name="Sun Q."/>
            <person name="Mori K."/>
        </authorList>
    </citation>
    <scope>NUCLEOTIDE SEQUENCE [LARGE SCALE GENOMIC DNA]</scope>
    <source>
        <strain evidence="1 2">NCAIM B.02301</strain>
    </source>
</reference>
<keyword evidence="2" id="KW-1185">Reference proteome</keyword>
<accession>A0ABV6NL12</accession>
<gene>
    <name evidence="1" type="ORF">ACFFH4_21255</name>
</gene>
<dbReference type="EMBL" id="JBHLTR010000060">
    <property type="protein sequence ID" value="MFC0561450.1"/>
    <property type="molecule type" value="Genomic_DNA"/>
</dbReference>
<evidence type="ECO:0000313" key="2">
    <source>
        <dbReference type="Proteomes" id="UP001589833"/>
    </source>
</evidence>
<dbReference type="Proteomes" id="UP001589833">
    <property type="component" value="Unassembled WGS sequence"/>
</dbReference>
<name>A0ABV6NL12_9BACI</name>
<sequence length="69" mass="8276">MKLAEIQKEYEEIYHSALSDHCKAIKYANLMTVMEGIYKVPMLKNEEWEKENKTVIAMYRKLSRSRTFD</sequence>
<organism evidence="1 2">
    <name type="scientific">Halalkalibacter alkalisediminis</name>
    <dbReference type="NCBI Taxonomy" id="935616"/>
    <lineage>
        <taxon>Bacteria</taxon>
        <taxon>Bacillati</taxon>
        <taxon>Bacillota</taxon>
        <taxon>Bacilli</taxon>
        <taxon>Bacillales</taxon>
        <taxon>Bacillaceae</taxon>
        <taxon>Halalkalibacter</taxon>
    </lineage>
</organism>
<proteinExistence type="predicted"/>
<evidence type="ECO:0000313" key="1">
    <source>
        <dbReference type="EMBL" id="MFC0561450.1"/>
    </source>
</evidence>
<evidence type="ECO:0008006" key="3">
    <source>
        <dbReference type="Google" id="ProtNLM"/>
    </source>
</evidence>
<comment type="caution">
    <text evidence="1">The sequence shown here is derived from an EMBL/GenBank/DDBJ whole genome shotgun (WGS) entry which is preliminary data.</text>
</comment>
<dbReference type="RefSeq" id="WP_390187265.1">
    <property type="nucleotide sequence ID" value="NZ_JBHLTR010000060.1"/>
</dbReference>
<protein>
    <recommendedName>
        <fullName evidence="3">Transposase</fullName>
    </recommendedName>
</protein>